<sequence>HAIKIGLIKSQKGTKHPNTAGEKHPLAKLNNENIKEIRQRYSNGEKQKDIARDFNISQKQVSKIIRKERWKHVI</sequence>
<dbReference type="EMBL" id="BARS01016420">
    <property type="protein sequence ID" value="GAF87127.1"/>
    <property type="molecule type" value="Genomic_DNA"/>
</dbReference>
<evidence type="ECO:0000256" key="1">
    <source>
        <dbReference type="SAM" id="MobiDB-lite"/>
    </source>
</evidence>
<proteinExistence type="predicted"/>
<feature type="domain" description="Resolvase HTH" evidence="2">
    <location>
        <begin position="28"/>
        <end position="67"/>
    </location>
</feature>
<dbReference type="InterPro" id="IPR006120">
    <property type="entry name" value="Resolvase_HTH_dom"/>
</dbReference>
<dbReference type="Gene3D" id="1.10.10.60">
    <property type="entry name" value="Homeodomain-like"/>
    <property type="match status" value="1"/>
</dbReference>
<name>X0TG61_9ZZZZ</name>
<dbReference type="GO" id="GO:0003677">
    <property type="term" value="F:DNA binding"/>
    <property type="evidence" value="ECO:0007669"/>
    <property type="project" value="InterPro"/>
</dbReference>
<dbReference type="Pfam" id="PF02796">
    <property type="entry name" value="HTH_7"/>
    <property type="match status" value="1"/>
</dbReference>
<reference evidence="3" key="1">
    <citation type="journal article" date="2014" name="Front. Microbiol.">
        <title>High frequency of phylogenetically diverse reductive dehalogenase-homologous genes in deep subseafloor sedimentary metagenomes.</title>
        <authorList>
            <person name="Kawai M."/>
            <person name="Futagami T."/>
            <person name="Toyoda A."/>
            <person name="Takaki Y."/>
            <person name="Nishi S."/>
            <person name="Hori S."/>
            <person name="Arai W."/>
            <person name="Tsubouchi T."/>
            <person name="Morono Y."/>
            <person name="Uchiyama I."/>
            <person name="Ito T."/>
            <person name="Fujiyama A."/>
            <person name="Inagaki F."/>
            <person name="Takami H."/>
        </authorList>
    </citation>
    <scope>NUCLEOTIDE SEQUENCE</scope>
    <source>
        <strain evidence="3">Expedition CK06-06</strain>
    </source>
</reference>
<dbReference type="InterPro" id="IPR009057">
    <property type="entry name" value="Homeodomain-like_sf"/>
</dbReference>
<comment type="caution">
    <text evidence="3">The sequence shown here is derived from an EMBL/GenBank/DDBJ whole genome shotgun (WGS) entry which is preliminary data.</text>
</comment>
<accession>X0TG61</accession>
<dbReference type="AlphaFoldDB" id="X0TG61"/>
<dbReference type="GO" id="GO:0000150">
    <property type="term" value="F:DNA strand exchange activity"/>
    <property type="evidence" value="ECO:0007669"/>
    <property type="project" value="InterPro"/>
</dbReference>
<evidence type="ECO:0000313" key="3">
    <source>
        <dbReference type="EMBL" id="GAF87127.1"/>
    </source>
</evidence>
<organism evidence="3">
    <name type="scientific">marine sediment metagenome</name>
    <dbReference type="NCBI Taxonomy" id="412755"/>
    <lineage>
        <taxon>unclassified sequences</taxon>
        <taxon>metagenomes</taxon>
        <taxon>ecological metagenomes</taxon>
    </lineage>
</organism>
<evidence type="ECO:0000259" key="2">
    <source>
        <dbReference type="Pfam" id="PF02796"/>
    </source>
</evidence>
<gene>
    <name evidence="3" type="ORF">S01H1_27025</name>
</gene>
<protein>
    <recommendedName>
        <fullName evidence="2">Resolvase HTH domain-containing protein</fullName>
    </recommendedName>
</protein>
<feature type="non-terminal residue" evidence="3">
    <location>
        <position position="1"/>
    </location>
</feature>
<dbReference type="SUPFAM" id="SSF46689">
    <property type="entry name" value="Homeodomain-like"/>
    <property type="match status" value="1"/>
</dbReference>
<feature type="region of interest" description="Disordered" evidence="1">
    <location>
        <begin position="1"/>
        <end position="24"/>
    </location>
</feature>